<evidence type="ECO:0000256" key="1">
    <source>
        <dbReference type="SAM" id="Phobius"/>
    </source>
</evidence>
<protein>
    <recommendedName>
        <fullName evidence="2">PGG domain-containing protein</fullName>
    </recommendedName>
</protein>
<dbReference type="Proteomes" id="UP001054889">
    <property type="component" value="Unassembled WGS sequence"/>
</dbReference>
<feature type="transmembrane region" description="Helical" evidence="1">
    <location>
        <begin position="141"/>
        <end position="164"/>
    </location>
</feature>
<feature type="transmembrane region" description="Helical" evidence="1">
    <location>
        <begin position="176"/>
        <end position="196"/>
    </location>
</feature>
<feature type="transmembrane region" description="Helical" evidence="1">
    <location>
        <begin position="203"/>
        <end position="219"/>
    </location>
</feature>
<reference evidence="3" key="2">
    <citation type="submission" date="2021-12" db="EMBL/GenBank/DDBJ databases">
        <title>Resequencing data analysis of finger millet.</title>
        <authorList>
            <person name="Hatakeyama M."/>
            <person name="Aluri S."/>
            <person name="Balachadran M.T."/>
            <person name="Sivarajan S.R."/>
            <person name="Poveda L."/>
            <person name="Shimizu-Inatsugi R."/>
            <person name="Schlapbach R."/>
            <person name="Sreeman S.M."/>
            <person name="Shimizu K.K."/>
        </authorList>
    </citation>
    <scope>NUCLEOTIDE SEQUENCE</scope>
</reference>
<keyword evidence="1" id="KW-0472">Membrane</keyword>
<organism evidence="3 4">
    <name type="scientific">Eleusine coracana subsp. coracana</name>
    <dbReference type="NCBI Taxonomy" id="191504"/>
    <lineage>
        <taxon>Eukaryota</taxon>
        <taxon>Viridiplantae</taxon>
        <taxon>Streptophyta</taxon>
        <taxon>Embryophyta</taxon>
        <taxon>Tracheophyta</taxon>
        <taxon>Spermatophyta</taxon>
        <taxon>Magnoliopsida</taxon>
        <taxon>Liliopsida</taxon>
        <taxon>Poales</taxon>
        <taxon>Poaceae</taxon>
        <taxon>PACMAD clade</taxon>
        <taxon>Chloridoideae</taxon>
        <taxon>Cynodonteae</taxon>
        <taxon>Eleusininae</taxon>
        <taxon>Eleusine</taxon>
    </lineage>
</organism>
<feature type="domain" description="PGG" evidence="2">
    <location>
        <begin position="82"/>
        <end position="190"/>
    </location>
</feature>
<sequence>MMLVIDVGNGRTIEIPLKGHLTLRNCGSHSQDAAGEALMTGDGEQVSGGGSAPGQAPAFGFGEESCGAEQVTANSGDAEAKKYLNDMRGWLMTVATLFVGISFQALSQKPSWMPEPKLGWNLWNLLYGNHTDPAQREAAQVALYVLGNTIAFSFSLLLMVMLLLPDMISAKRTMMQMTVIMILLSILFAVNFVAMFKDVHMKKFALTIVLSAILVPFISLLLFKWWLVVGFATTTAASFCTRLTVTSDQIMRRKDGNDGPGLISGMAQSSLDRRRDIDLLGLALHGEGKVSCGLPARFGDVLSPNRSGDKKGEPGKDALLPADGVKLNSSFSLNKVYSLFSSFRGDKKDLLESIGFGGLISMHKQSKMSIWMDYGVRMNTKEKNAFKVASVLFVDSMLLARNNVSGKVNHSIMSLLADPS</sequence>
<proteinExistence type="predicted"/>
<dbReference type="Pfam" id="PF13962">
    <property type="entry name" value="PGG"/>
    <property type="match status" value="1"/>
</dbReference>
<name>A0AAV5D179_ELECO</name>
<dbReference type="AlphaFoldDB" id="A0AAV5D179"/>
<evidence type="ECO:0000313" key="3">
    <source>
        <dbReference type="EMBL" id="GJN04009.1"/>
    </source>
</evidence>
<dbReference type="EMBL" id="BQKI01000010">
    <property type="protein sequence ID" value="GJN04009.1"/>
    <property type="molecule type" value="Genomic_DNA"/>
</dbReference>
<reference evidence="3" key="1">
    <citation type="journal article" date="2018" name="DNA Res.">
        <title>Multiple hybrid de novo genome assembly of finger millet, an orphan allotetraploid crop.</title>
        <authorList>
            <person name="Hatakeyama M."/>
            <person name="Aluri S."/>
            <person name="Balachadran M.T."/>
            <person name="Sivarajan S.R."/>
            <person name="Patrignani A."/>
            <person name="Gruter S."/>
            <person name="Poveda L."/>
            <person name="Shimizu-Inatsugi R."/>
            <person name="Baeten J."/>
            <person name="Francoijs K.J."/>
            <person name="Nataraja K.N."/>
            <person name="Reddy Y.A.N."/>
            <person name="Phadnis S."/>
            <person name="Ravikumar R.L."/>
            <person name="Schlapbach R."/>
            <person name="Sreeman S.M."/>
            <person name="Shimizu K.K."/>
        </authorList>
    </citation>
    <scope>NUCLEOTIDE SEQUENCE</scope>
</reference>
<evidence type="ECO:0000259" key="2">
    <source>
        <dbReference type="Pfam" id="PF13962"/>
    </source>
</evidence>
<dbReference type="InterPro" id="IPR026961">
    <property type="entry name" value="PGG_dom"/>
</dbReference>
<evidence type="ECO:0000313" key="4">
    <source>
        <dbReference type="Proteomes" id="UP001054889"/>
    </source>
</evidence>
<keyword evidence="4" id="KW-1185">Reference proteome</keyword>
<accession>A0AAV5D179</accession>
<comment type="caution">
    <text evidence="3">The sequence shown here is derived from an EMBL/GenBank/DDBJ whole genome shotgun (WGS) entry which is preliminary data.</text>
</comment>
<gene>
    <name evidence="3" type="primary">ga21515</name>
    <name evidence="3" type="ORF">PR202_ga21515</name>
</gene>
<keyword evidence="1" id="KW-1133">Transmembrane helix</keyword>
<keyword evidence="1" id="KW-0812">Transmembrane</keyword>